<organism evidence="3 4">
    <name type="scientific">Aaosphaeria arxii CBS 175.79</name>
    <dbReference type="NCBI Taxonomy" id="1450172"/>
    <lineage>
        <taxon>Eukaryota</taxon>
        <taxon>Fungi</taxon>
        <taxon>Dikarya</taxon>
        <taxon>Ascomycota</taxon>
        <taxon>Pezizomycotina</taxon>
        <taxon>Dothideomycetes</taxon>
        <taxon>Pleosporomycetidae</taxon>
        <taxon>Pleosporales</taxon>
        <taxon>Pleosporales incertae sedis</taxon>
        <taxon>Aaosphaeria</taxon>
    </lineage>
</organism>
<keyword evidence="4" id="KW-1185">Reference proteome</keyword>
<dbReference type="AlphaFoldDB" id="A0A6A5X7X1"/>
<name>A0A6A5X7X1_9PLEO</name>
<feature type="compositionally biased region" description="Basic and acidic residues" evidence="1">
    <location>
        <begin position="248"/>
        <end position="264"/>
    </location>
</feature>
<sequence>MFSWITGPRITNVIEDLPPDPGNETTFIDPPDTPAHQFAVKAFKQAIFGTPAPDDAIPSRSLGKKLLSDTAGTTRPEFPAPKGNAAMPSPSKQPNGILMTPGTVNKGRKTVSFGSQVMDNEGKKGDIGRSGIPNDCPGKFPSPWTPGTELKAMGGSDKKPRTKLTEALYDARSTTQTKSGEKPKSRDDSDITLDLGVPRSDSGKYWKEQYETYAKRSEKEMKQLVAKHQVAKNYAKKKDEEATALTNQRDEERRRFRSRERQLEQQIKELQEHLRKATSEKNAADMTNALLKKKIGGLEKSQATVQTADKMPFSIYEDPSKELSQLHLGQADVSSLGRTRGVPENKENSPPKSWRTRRQSLPNTYSRRKTITDDANNTADLFEASAILKSTLSTRDTPSPTKEAPHHIPKPPLSIRSKPSPSRENILLPSSPLPLPSPEPEARSSKTKTRTKTTDDPWLSAIDDSPLPQKKDLHDLMAVPMSTAPPLLGSYSTSNNNTTRTQARRQVRPTATTQAEPSSQPSVSPPQTTTTTTMKPKDTGTERQDKEKPTPLPVDRKEQARRRLQERKNRKGVGMAAASTS</sequence>
<dbReference type="InterPro" id="IPR021589">
    <property type="entry name" value="Cut12"/>
</dbReference>
<reference evidence="3" key="1">
    <citation type="journal article" date="2020" name="Stud. Mycol.">
        <title>101 Dothideomycetes genomes: a test case for predicting lifestyles and emergence of pathogens.</title>
        <authorList>
            <person name="Haridas S."/>
            <person name="Albert R."/>
            <person name="Binder M."/>
            <person name="Bloem J."/>
            <person name="Labutti K."/>
            <person name="Salamov A."/>
            <person name="Andreopoulos B."/>
            <person name="Baker S."/>
            <person name="Barry K."/>
            <person name="Bills G."/>
            <person name="Bluhm B."/>
            <person name="Cannon C."/>
            <person name="Castanera R."/>
            <person name="Culley D."/>
            <person name="Daum C."/>
            <person name="Ezra D."/>
            <person name="Gonzalez J."/>
            <person name="Henrissat B."/>
            <person name="Kuo A."/>
            <person name="Liang C."/>
            <person name="Lipzen A."/>
            <person name="Lutzoni F."/>
            <person name="Magnuson J."/>
            <person name="Mondo S."/>
            <person name="Nolan M."/>
            <person name="Ohm R."/>
            <person name="Pangilinan J."/>
            <person name="Park H.-J."/>
            <person name="Ramirez L."/>
            <person name="Alfaro M."/>
            <person name="Sun H."/>
            <person name="Tritt A."/>
            <person name="Yoshinaga Y."/>
            <person name="Zwiers L.-H."/>
            <person name="Turgeon B."/>
            <person name="Goodwin S."/>
            <person name="Spatafora J."/>
            <person name="Crous P."/>
            <person name="Grigoriev I."/>
        </authorList>
    </citation>
    <scope>NUCLEOTIDE SEQUENCE</scope>
    <source>
        <strain evidence="3">CBS 175.79</strain>
    </source>
</reference>
<feature type="region of interest" description="Disordered" evidence="1">
    <location>
        <begin position="68"/>
        <end position="96"/>
    </location>
</feature>
<evidence type="ECO:0000256" key="1">
    <source>
        <dbReference type="SAM" id="MobiDB-lite"/>
    </source>
</evidence>
<feature type="compositionally biased region" description="Basic and acidic residues" evidence="1">
    <location>
        <begin position="535"/>
        <end position="567"/>
    </location>
</feature>
<evidence type="ECO:0000313" key="4">
    <source>
        <dbReference type="Proteomes" id="UP000799778"/>
    </source>
</evidence>
<dbReference type="Pfam" id="PF11500">
    <property type="entry name" value="Cut12"/>
    <property type="match status" value="1"/>
</dbReference>
<feature type="region of interest" description="Disordered" evidence="1">
    <location>
        <begin position="324"/>
        <end position="376"/>
    </location>
</feature>
<dbReference type="RefSeq" id="XP_033377193.1">
    <property type="nucleotide sequence ID" value="XM_033531416.1"/>
</dbReference>
<feature type="region of interest" description="Disordered" evidence="1">
    <location>
        <begin position="391"/>
        <end position="581"/>
    </location>
</feature>
<feature type="region of interest" description="Disordered" evidence="1">
    <location>
        <begin position="232"/>
        <end position="264"/>
    </location>
</feature>
<gene>
    <name evidence="3" type="ORF">BU24DRAFT_456087</name>
</gene>
<feature type="compositionally biased region" description="Low complexity" evidence="1">
    <location>
        <begin position="490"/>
        <end position="501"/>
    </location>
</feature>
<evidence type="ECO:0000259" key="2">
    <source>
        <dbReference type="Pfam" id="PF11500"/>
    </source>
</evidence>
<feature type="compositionally biased region" description="Polar residues" evidence="1">
    <location>
        <begin position="391"/>
        <end position="400"/>
    </location>
</feature>
<dbReference type="EMBL" id="ML978081">
    <property type="protein sequence ID" value="KAF2008854.1"/>
    <property type="molecule type" value="Genomic_DNA"/>
</dbReference>
<protein>
    <recommendedName>
        <fullName evidence="2">Spindle pole body-associated protein cut12 domain-containing protein</fullName>
    </recommendedName>
</protein>
<dbReference type="GeneID" id="54288813"/>
<dbReference type="Proteomes" id="UP000799778">
    <property type="component" value="Unassembled WGS sequence"/>
</dbReference>
<feature type="region of interest" description="Disordered" evidence="1">
    <location>
        <begin position="116"/>
        <end position="202"/>
    </location>
</feature>
<feature type="compositionally biased region" description="Basic and acidic residues" evidence="1">
    <location>
        <begin position="179"/>
        <end position="189"/>
    </location>
</feature>
<evidence type="ECO:0000313" key="3">
    <source>
        <dbReference type="EMBL" id="KAF2008854.1"/>
    </source>
</evidence>
<feature type="domain" description="Spindle pole body-associated protein cut12" evidence="2">
    <location>
        <begin position="162"/>
        <end position="271"/>
    </location>
</feature>
<proteinExistence type="predicted"/>
<dbReference type="OrthoDB" id="5383703at2759"/>
<feature type="compositionally biased region" description="Low complexity" evidence="1">
    <location>
        <begin position="508"/>
        <end position="533"/>
    </location>
</feature>
<accession>A0A6A5X7X1</accession>